<name>A0A2T2WZI1_SULTH</name>
<dbReference type="Pfam" id="PF01926">
    <property type="entry name" value="MMR_HSR1"/>
    <property type="match status" value="1"/>
</dbReference>
<comment type="caution">
    <text evidence="11">The sequence shown here is derived from an EMBL/GenBank/DDBJ whole genome shotgun (WGS) entry which is preliminary data.</text>
</comment>
<sequence>MHSAGSRGEDAMQSERVILVGTSEKGEAARIRGLQELDELALLVAQAGGDVTYKYLQSRDNPDDGLGPGALHEIAAKVEELQSPVVVSNDDLAPSRLHQWARILGPDVRIIDRTQVILDIFAQRAQSREGRIQVELAQLKYLLPRLRQSGRTPSRAGAGIGTRGPGETHLEMDRRKIRTRIKNLEESIAILQRERTARRRRRQYHRVPLITMVGYTNVGKSTLFERMTRRAQLAQDALFVTLDPSVHRILIPGTGPALLTDTVGFVQRLPHTLVAAFRATLDEVVEADVLLEVLDASVPTLDQQQDAIEQVLEEIGAQHIKRIKVYNQWDKLPPDTIKPQDGVAISARYDTNFSDLYTAIGRALTDFYVERWIFVRWDDVLKWQRIYQDVQIVQRQDTEDGARLLVRVPSHLLPLLSGAMEESP</sequence>
<dbReference type="PRINTS" id="PR00326">
    <property type="entry name" value="GTP1OBG"/>
</dbReference>
<keyword evidence="5" id="KW-0963">Cytoplasm</keyword>
<gene>
    <name evidence="5 11" type="primary">hflX</name>
    <name evidence="11" type="ORF">C7B47_07360</name>
</gene>
<dbReference type="GO" id="GO:0005525">
    <property type="term" value="F:GTP binding"/>
    <property type="evidence" value="ECO:0007669"/>
    <property type="project" value="UniProtKB-UniRule"/>
</dbReference>
<dbReference type="InterPro" id="IPR027417">
    <property type="entry name" value="P-loop_NTPase"/>
</dbReference>
<dbReference type="GO" id="GO:0003924">
    <property type="term" value="F:GTPase activity"/>
    <property type="evidence" value="ECO:0007669"/>
    <property type="project" value="UniProtKB-UniRule"/>
</dbReference>
<feature type="binding site" evidence="7">
    <location>
        <position position="241"/>
    </location>
    <ligand>
        <name>Mg(2+)</name>
        <dbReference type="ChEBI" id="CHEBI:18420"/>
    </ligand>
</feature>
<feature type="binding site" evidence="6">
    <location>
        <begin position="346"/>
        <end position="348"/>
    </location>
    <ligand>
        <name>GTP</name>
        <dbReference type="ChEBI" id="CHEBI:37565"/>
    </ligand>
</feature>
<evidence type="ECO:0000256" key="1">
    <source>
        <dbReference type="ARBA" id="ARBA00022723"/>
    </source>
</evidence>
<feature type="binding site" evidence="6">
    <location>
        <begin position="261"/>
        <end position="264"/>
    </location>
    <ligand>
        <name>GTP</name>
        <dbReference type="ChEBI" id="CHEBI:37565"/>
    </ligand>
</feature>
<evidence type="ECO:0000256" key="3">
    <source>
        <dbReference type="ARBA" id="ARBA00022842"/>
    </source>
</evidence>
<comment type="similarity">
    <text evidence="5">Belongs to the TRAFAC class OBG-HflX-like GTPase superfamily. HflX GTPase family.</text>
</comment>
<evidence type="ECO:0000256" key="4">
    <source>
        <dbReference type="ARBA" id="ARBA00023134"/>
    </source>
</evidence>
<dbReference type="PIRSF" id="PIRSF006809">
    <property type="entry name" value="GTP-binding_hflX_prd"/>
    <property type="match status" value="1"/>
</dbReference>
<comment type="subunit">
    <text evidence="5">Monomer. Associates with the 50S ribosomal subunit.</text>
</comment>
<keyword evidence="3 7" id="KW-0460">Magnesium</keyword>
<evidence type="ECO:0000256" key="6">
    <source>
        <dbReference type="PIRSR" id="PIRSR006809-1"/>
    </source>
</evidence>
<comment type="function">
    <text evidence="5">GTPase that associates with the 50S ribosomal subunit and may have a role during protein synthesis or ribosome biogenesis.</text>
</comment>
<dbReference type="InterPro" id="IPR030394">
    <property type="entry name" value="G_HFLX_dom"/>
</dbReference>
<keyword evidence="4 5" id="KW-0342">GTP-binding</keyword>
<evidence type="ECO:0000256" key="2">
    <source>
        <dbReference type="ARBA" id="ARBA00022741"/>
    </source>
</evidence>
<dbReference type="InterPro" id="IPR032305">
    <property type="entry name" value="GTP-bd_M"/>
</dbReference>
<feature type="binding site" evidence="7">
    <location>
        <position position="221"/>
    </location>
    <ligand>
        <name>Mg(2+)</name>
        <dbReference type="ChEBI" id="CHEBI:18420"/>
    </ligand>
</feature>
<feature type="binding site" evidence="6">
    <location>
        <begin position="327"/>
        <end position="330"/>
    </location>
    <ligand>
        <name>GTP</name>
        <dbReference type="ChEBI" id="CHEBI:37565"/>
    </ligand>
</feature>
<keyword evidence="8" id="KW-0175">Coiled coil</keyword>
<dbReference type="InterPro" id="IPR016496">
    <property type="entry name" value="GTPase_HflX"/>
</dbReference>
<accession>A0A2T2WZI1</accession>
<dbReference type="EMBL" id="PXYX01000011">
    <property type="protein sequence ID" value="PSR27651.1"/>
    <property type="molecule type" value="Genomic_DNA"/>
</dbReference>
<dbReference type="Proteomes" id="UP000242705">
    <property type="component" value="Unassembled WGS sequence"/>
</dbReference>
<proteinExistence type="inferred from homology"/>
<dbReference type="GO" id="GO:0005737">
    <property type="term" value="C:cytoplasm"/>
    <property type="evidence" value="ECO:0007669"/>
    <property type="project" value="UniProtKB-SubCell"/>
</dbReference>
<feature type="region of interest" description="Disordered" evidence="9">
    <location>
        <begin position="150"/>
        <end position="173"/>
    </location>
</feature>
<dbReference type="Pfam" id="PF13167">
    <property type="entry name" value="GTP-bdg_N"/>
    <property type="match status" value="1"/>
</dbReference>
<feature type="domain" description="Hflx-type G" evidence="10">
    <location>
        <begin position="208"/>
        <end position="368"/>
    </location>
</feature>
<feature type="binding site" evidence="6">
    <location>
        <begin position="239"/>
        <end position="243"/>
    </location>
    <ligand>
        <name>GTP</name>
        <dbReference type="ChEBI" id="CHEBI:37565"/>
    </ligand>
</feature>
<evidence type="ECO:0000256" key="8">
    <source>
        <dbReference type="SAM" id="Coils"/>
    </source>
</evidence>
<dbReference type="InterPro" id="IPR042108">
    <property type="entry name" value="GTPase_HflX_N_sf"/>
</dbReference>
<dbReference type="PANTHER" id="PTHR10229:SF0">
    <property type="entry name" value="GTP-BINDING PROTEIN 6-RELATED"/>
    <property type="match status" value="1"/>
</dbReference>
<evidence type="ECO:0000256" key="9">
    <source>
        <dbReference type="SAM" id="MobiDB-lite"/>
    </source>
</evidence>
<evidence type="ECO:0000313" key="11">
    <source>
        <dbReference type="EMBL" id="PSR27651.1"/>
    </source>
</evidence>
<dbReference type="Pfam" id="PF16360">
    <property type="entry name" value="GTP-bdg_M"/>
    <property type="match status" value="1"/>
</dbReference>
<evidence type="ECO:0000259" key="10">
    <source>
        <dbReference type="PROSITE" id="PS51705"/>
    </source>
</evidence>
<dbReference type="GO" id="GO:0046872">
    <property type="term" value="F:metal ion binding"/>
    <property type="evidence" value="ECO:0007669"/>
    <property type="project" value="UniProtKB-KW"/>
</dbReference>
<dbReference type="Gene3D" id="3.40.50.11060">
    <property type="entry name" value="GTPase HflX, N-terminal domain"/>
    <property type="match status" value="1"/>
</dbReference>
<organism evidence="11 12">
    <name type="scientific">Sulfobacillus thermosulfidooxidans</name>
    <dbReference type="NCBI Taxonomy" id="28034"/>
    <lineage>
        <taxon>Bacteria</taxon>
        <taxon>Bacillati</taxon>
        <taxon>Bacillota</taxon>
        <taxon>Clostridia</taxon>
        <taxon>Eubacteriales</taxon>
        <taxon>Clostridiales Family XVII. Incertae Sedis</taxon>
        <taxon>Sulfobacillus</taxon>
    </lineage>
</organism>
<dbReference type="AlphaFoldDB" id="A0A2T2WZI1"/>
<dbReference type="PANTHER" id="PTHR10229">
    <property type="entry name" value="GTP-BINDING PROTEIN HFLX"/>
    <property type="match status" value="1"/>
</dbReference>
<dbReference type="Gene3D" id="6.10.250.2860">
    <property type="match status" value="1"/>
</dbReference>
<feature type="binding site" evidence="6">
    <location>
        <begin position="214"/>
        <end position="221"/>
    </location>
    <ligand>
        <name>GTP</name>
        <dbReference type="ChEBI" id="CHEBI:37565"/>
    </ligand>
</feature>
<dbReference type="SUPFAM" id="SSF52540">
    <property type="entry name" value="P-loop containing nucleoside triphosphate hydrolases"/>
    <property type="match status" value="1"/>
</dbReference>
<evidence type="ECO:0000256" key="7">
    <source>
        <dbReference type="PIRSR" id="PIRSR006809-2"/>
    </source>
</evidence>
<dbReference type="GO" id="GO:0043022">
    <property type="term" value="F:ribosome binding"/>
    <property type="evidence" value="ECO:0007669"/>
    <property type="project" value="TreeGrafter"/>
</dbReference>
<dbReference type="InterPro" id="IPR025121">
    <property type="entry name" value="GTPase_HflX_N"/>
</dbReference>
<evidence type="ECO:0000313" key="12">
    <source>
        <dbReference type="Proteomes" id="UP000242705"/>
    </source>
</evidence>
<keyword evidence="1 7" id="KW-0479">Metal-binding</keyword>
<evidence type="ECO:0000256" key="5">
    <source>
        <dbReference type="HAMAP-Rule" id="MF_00900"/>
    </source>
</evidence>
<reference evidence="11 12" key="1">
    <citation type="journal article" date="2014" name="BMC Genomics">
        <title>Comparison of environmental and isolate Sulfobacillus genomes reveals diverse carbon, sulfur, nitrogen, and hydrogen metabolisms.</title>
        <authorList>
            <person name="Justice N.B."/>
            <person name="Norman A."/>
            <person name="Brown C.T."/>
            <person name="Singh A."/>
            <person name="Thomas B.C."/>
            <person name="Banfield J.F."/>
        </authorList>
    </citation>
    <scope>NUCLEOTIDE SEQUENCE [LARGE SCALE GENOMIC DNA]</scope>
    <source>
        <strain evidence="11">AMDSBA5</strain>
    </source>
</reference>
<dbReference type="InterPro" id="IPR006073">
    <property type="entry name" value="GTP-bd"/>
</dbReference>
<dbReference type="HAMAP" id="MF_00900">
    <property type="entry name" value="GTPase_HflX"/>
    <property type="match status" value="1"/>
</dbReference>
<dbReference type="NCBIfam" id="TIGR03156">
    <property type="entry name" value="GTP_HflX"/>
    <property type="match status" value="1"/>
</dbReference>
<comment type="cofactor">
    <cofactor evidence="7">
        <name>Mg(2+)</name>
        <dbReference type="ChEBI" id="CHEBI:18420"/>
    </cofactor>
</comment>
<comment type="subcellular location">
    <subcellularLocation>
        <location evidence="5">Cytoplasm</location>
    </subcellularLocation>
    <text evidence="5">May associate with membranes.</text>
</comment>
<dbReference type="Gene3D" id="3.40.50.300">
    <property type="entry name" value="P-loop containing nucleotide triphosphate hydrolases"/>
    <property type="match status" value="1"/>
</dbReference>
<dbReference type="CDD" id="cd01878">
    <property type="entry name" value="HflX"/>
    <property type="match status" value="1"/>
</dbReference>
<feature type="coiled-coil region" evidence="8">
    <location>
        <begin position="174"/>
        <end position="201"/>
    </location>
</feature>
<keyword evidence="2 5" id="KW-0547">Nucleotide-binding</keyword>
<protein>
    <recommendedName>
        <fullName evidence="5">GTPase HflX</fullName>
    </recommendedName>
    <alternativeName>
        <fullName evidence="5">GTP-binding protein HflX</fullName>
    </alternativeName>
</protein>
<dbReference type="PROSITE" id="PS51705">
    <property type="entry name" value="G_HFLX"/>
    <property type="match status" value="1"/>
</dbReference>